<keyword evidence="9" id="KW-1185">Reference proteome</keyword>
<comment type="subcellular location">
    <subcellularLocation>
        <location evidence="1">Cell envelope</location>
    </subcellularLocation>
    <subcellularLocation>
        <location evidence="2">Cell outer membrane</location>
    </subcellularLocation>
    <subcellularLocation>
        <location evidence="3">Secreted</location>
    </subcellularLocation>
</comment>
<keyword evidence="7" id="KW-0998">Cell outer membrane</keyword>
<dbReference type="InterPro" id="IPR011050">
    <property type="entry name" value="Pectin_lyase_fold/virulence"/>
</dbReference>
<gene>
    <name evidence="8" type="ORF">BCR33DRAFT_735352</name>
</gene>
<sequence>MYRMSQGFGGVAVVQDRSSLYLYNSTVKDSFATDVAGAILGTGSAVVVLDGSTIQNATGSVGGAIKNEGVSTVSIVNGSKIVNCTATSAGAAYYGDSGGSIYVSRSVIANNVVLGSDGGGFYLARGEAATIDPNSSFQNNVAARYGGAVFATGGAVITITGPTIVTGNQAAQTGGALFMDSMANLTLQGPNLIINGNIAPIGSLAAFMSPPGGYLSRPKILESSGISGEIYVFYTATSVDMMNSGAFVGMSNVHLAGRAATLNIANVTSINNTSINFASTIPEFSVYAVDIFDNLVPVNYASPVIVSVQIQQSTKPQLMEKQSKPF</sequence>
<dbReference type="OrthoDB" id="2158641at2759"/>
<keyword evidence="5" id="KW-0732">Signal</keyword>
<protein>
    <recommendedName>
        <fullName evidence="10">Right handed beta helix domain-containing protein</fullName>
    </recommendedName>
</protein>
<dbReference type="Proteomes" id="UP000193642">
    <property type="component" value="Unassembled WGS sequence"/>
</dbReference>
<evidence type="ECO:0000313" key="9">
    <source>
        <dbReference type="Proteomes" id="UP000193642"/>
    </source>
</evidence>
<name>A0A1Y2CN50_9FUNG</name>
<evidence type="ECO:0008006" key="10">
    <source>
        <dbReference type="Google" id="ProtNLM"/>
    </source>
</evidence>
<evidence type="ECO:0000256" key="5">
    <source>
        <dbReference type="ARBA" id="ARBA00022729"/>
    </source>
</evidence>
<evidence type="ECO:0000313" key="8">
    <source>
        <dbReference type="EMBL" id="ORY48461.1"/>
    </source>
</evidence>
<accession>A0A1Y2CN50</accession>
<evidence type="ECO:0000256" key="3">
    <source>
        <dbReference type="ARBA" id="ARBA00004613"/>
    </source>
</evidence>
<keyword evidence="6" id="KW-0472">Membrane</keyword>
<proteinExistence type="predicted"/>
<dbReference type="InterPro" id="IPR003368">
    <property type="entry name" value="POMP_repeat"/>
</dbReference>
<evidence type="ECO:0000256" key="6">
    <source>
        <dbReference type="ARBA" id="ARBA00023136"/>
    </source>
</evidence>
<evidence type="ECO:0000256" key="2">
    <source>
        <dbReference type="ARBA" id="ARBA00004442"/>
    </source>
</evidence>
<dbReference type="NCBIfam" id="TIGR01376">
    <property type="entry name" value="POMP_repeat"/>
    <property type="match status" value="1"/>
</dbReference>
<dbReference type="GO" id="GO:0005576">
    <property type="term" value="C:extracellular region"/>
    <property type="evidence" value="ECO:0007669"/>
    <property type="project" value="UniProtKB-SubCell"/>
</dbReference>
<evidence type="ECO:0000256" key="4">
    <source>
        <dbReference type="ARBA" id="ARBA00022525"/>
    </source>
</evidence>
<evidence type="ECO:0000256" key="1">
    <source>
        <dbReference type="ARBA" id="ARBA00004196"/>
    </source>
</evidence>
<organism evidence="8 9">
    <name type="scientific">Rhizoclosmatium globosum</name>
    <dbReference type="NCBI Taxonomy" id="329046"/>
    <lineage>
        <taxon>Eukaryota</taxon>
        <taxon>Fungi</taxon>
        <taxon>Fungi incertae sedis</taxon>
        <taxon>Chytridiomycota</taxon>
        <taxon>Chytridiomycota incertae sedis</taxon>
        <taxon>Chytridiomycetes</taxon>
        <taxon>Chytridiales</taxon>
        <taxon>Chytriomycetaceae</taxon>
        <taxon>Rhizoclosmatium</taxon>
    </lineage>
</organism>
<dbReference type="EMBL" id="MCGO01000011">
    <property type="protein sequence ID" value="ORY48461.1"/>
    <property type="molecule type" value="Genomic_DNA"/>
</dbReference>
<dbReference type="SUPFAM" id="SSF51126">
    <property type="entry name" value="Pectin lyase-like"/>
    <property type="match status" value="1"/>
</dbReference>
<evidence type="ECO:0000256" key="7">
    <source>
        <dbReference type="ARBA" id="ARBA00023237"/>
    </source>
</evidence>
<dbReference type="AlphaFoldDB" id="A0A1Y2CN50"/>
<comment type="caution">
    <text evidence="8">The sequence shown here is derived from an EMBL/GenBank/DDBJ whole genome shotgun (WGS) entry which is preliminary data.</text>
</comment>
<keyword evidence="4" id="KW-0964">Secreted</keyword>
<reference evidence="8 9" key="1">
    <citation type="submission" date="2016-07" db="EMBL/GenBank/DDBJ databases">
        <title>Pervasive Adenine N6-methylation of Active Genes in Fungi.</title>
        <authorList>
            <consortium name="DOE Joint Genome Institute"/>
            <person name="Mondo S.J."/>
            <person name="Dannebaum R.O."/>
            <person name="Kuo R.C."/>
            <person name="Labutti K."/>
            <person name="Haridas S."/>
            <person name="Kuo A."/>
            <person name="Salamov A."/>
            <person name="Ahrendt S.R."/>
            <person name="Lipzen A."/>
            <person name="Sullivan W."/>
            <person name="Andreopoulos W.B."/>
            <person name="Clum A."/>
            <person name="Lindquist E."/>
            <person name="Daum C."/>
            <person name="Ramamoorthy G.K."/>
            <person name="Gryganskyi A."/>
            <person name="Culley D."/>
            <person name="Magnuson J.K."/>
            <person name="James T.Y."/>
            <person name="O'Malley M.A."/>
            <person name="Stajich J.E."/>
            <person name="Spatafora J.W."/>
            <person name="Visel A."/>
            <person name="Grigoriev I.V."/>
        </authorList>
    </citation>
    <scope>NUCLEOTIDE SEQUENCE [LARGE SCALE GENOMIC DNA]</scope>
    <source>
        <strain evidence="8 9">JEL800</strain>
    </source>
</reference>